<evidence type="ECO:0000313" key="7">
    <source>
        <dbReference type="EMBL" id="SDH69033.1"/>
    </source>
</evidence>
<evidence type="ECO:0000256" key="5">
    <source>
        <dbReference type="SAM" id="MobiDB-lite"/>
    </source>
</evidence>
<organism evidence="7 8">
    <name type="scientific">Agrococcus jejuensis</name>
    <dbReference type="NCBI Taxonomy" id="399736"/>
    <lineage>
        <taxon>Bacteria</taxon>
        <taxon>Bacillati</taxon>
        <taxon>Actinomycetota</taxon>
        <taxon>Actinomycetes</taxon>
        <taxon>Micrococcales</taxon>
        <taxon>Microbacteriaceae</taxon>
        <taxon>Agrococcus</taxon>
    </lineage>
</organism>
<dbReference type="Pfam" id="PF04228">
    <property type="entry name" value="Zn_peptidase"/>
    <property type="match status" value="1"/>
</dbReference>
<feature type="transmembrane region" description="Helical" evidence="6">
    <location>
        <begin position="44"/>
        <end position="68"/>
    </location>
</feature>
<dbReference type="AlphaFoldDB" id="A0A1G8EGH4"/>
<sequence length="320" mass="33391">MPALRIHLPPRIRADYASAMTFRGDAKFDTTQVRRRGGGGGARGGAIALGGGGLITVILFLASSFLGIDLTGLGSAITQDPSAGSGNDTEVVGCTGEQANDPANYECRMEGGADSLSAYWSGVFAQNQLQYREPSVLLYSGQVSTACGNATSAVGPFYCPGDEQIYIDESFFDLMRTQFGASGGSLSQLYVLGHEWGHHIQQLTGDLQRVNHDDTGPSGSAVRSELQADCYAGAWIAAASTTDDQGGGDPVLVAPTQAELQDALNAAAAIGDDSIQSQSGQGVNPDSWTHGSSQQRQTWFANGYQQGVSACAAVWQVPTP</sequence>
<reference evidence="8" key="1">
    <citation type="submission" date="2016-10" db="EMBL/GenBank/DDBJ databases">
        <authorList>
            <person name="Varghese N."/>
            <person name="Submissions S."/>
        </authorList>
    </citation>
    <scope>NUCLEOTIDE SEQUENCE [LARGE SCALE GENOMIC DNA]</scope>
    <source>
        <strain evidence="8">DSM 22002</strain>
    </source>
</reference>
<dbReference type="InterPro" id="IPR007343">
    <property type="entry name" value="Uncharacterised_pept_Zn_put"/>
</dbReference>
<dbReference type="STRING" id="399736.SAMN04489720_2032"/>
<dbReference type="PANTHER" id="PTHR30168:SF0">
    <property type="entry name" value="INNER MEMBRANE PROTEIN"/>
    <property type="match status" value="1"/>
</dbReference>
<protein>
    <recommendedName>
        <fullName evidence="9">Neutral zinc metallopeptidase</fullName>
    </recommendedName>
</protein>
<evidence type="ECO:0000256" key="6">
    <source>
        <dbReference type="SAM" id="Phobius"/>
    </source>
</evidence>
<evidence type="ECO:0000256" key="4">
    <source>
        <dbReference type="ARBA" id="ARBA00023136"/>
    </source>
</evidence>
<keyword evidence="4 6" id="KW-0472">Membrane</keyword>
<evidence type="ECO:0000256" key="3">
    <source>
        <dbReference type="ARBA" id="ARBA00022989"/>
    </source>
</evidence>
<keyword evidence="8" id="KW-1185">Reference proteome</keyword>
<dbReference type="PANTHER" id="PTHR30168">
    <property type="entry name" value="PUTATIVE MEMBRANE PROTEIN YPFJ"/>
    <property type="match status" value="1"/>
</dbReference>
<evidence type="ECO:0000256" key="1">
    <source>
        <dbReference type="ARBA" id="ARBA00004167"/>
    </source>
</evidence>
<dbReference type="GO" id="GO:0016020">
    <property type="term" value="C:membrane"/>
    <property type="evidence" value="ECO:0007669"/>
    <property type="project" value="UniProtKB-SubCell"/>
</dbReference>
<evidence type="ECO:0008006" key="9">
    <source>
        <dbReference type="Google" id="ProtNLM"/>
    </source>
</evidence>
<keyword evidence="2 6" id="KW-0812">Transmembrane</keyword>
<keyword evidence="3 6" id="KW-1133">Transmembrane helix</keyword>
<evidence type="ECO:0000313" key="8">
    <source>
        <dbReference type="Proteomes" id="UP000198822"/>
    </source>
</evidence>
<accession>A0A1G8EGH4</accession>
<proteinExistence type="predicted"/>
<dbReference type="EMBL" id="LT629695">
    <property type="protein sequence ID" value="SDH69033.1"/>
    <property type="molecule type" value="Genomic_DNA"/>
</dbReference>
<evidence type="ECO:0000256" key="2">
    <source>
        <dbReference type="ARBA" id="ARBA00022692"/>
    </source>
</evidence>
<gene>
    <name evidence="7" type="ORF">SAMN04489720_2032</name>
</gene>
<feature type="region of interest" description="Disordered" evidence="5">
    <location>
        <begin position="275"/>
        <end position="294"/>
    </location>
</feature>
<comment type="subcellular location">
    <subcellularLocation>
        <location evidence="1">Membrane</location>
        <topology evidence="1">Single-pass membrane protein</topology>
    </subcellularLocation>
</comment>
<dbReference type="Proteomes" id="UP000198822">
    <property type="component" value="Chromosome I"/>
</dbReference>
<name>A0A1G8EGH4_9MICO</name>